<evidence type="ECO:0000259" key="1">
    <source>
        <dbReference type="PROSITE" id="PS51085"/>
    </source>
</evidence>
<dbReference type="Pfam" id="PF00111">
    <property type="entry name" value="Fer2"/>
    <property type="match status" value="1"/>
</dbReference>
<proteinExistence type="predicted"/>
<protein>
    <recommendedName>
        <fullName evidence="1">2Fe-2S ferredoxin-type domain-containing protein</fullName>
    </recommendedName>
</protein>
<dbReference type="InterPro" id="IPR012675">
    <property type="entry name" value="Beta-grasp_dom_sf"/>
</dbReference>
<dbReference type="InterPro" id="IPR006058">
    <property type="entry name" value="2Fe2S_fd_BS"/>
</dbReference>
<dbReference type="Proteomes" id="UP000626210">
    <property type="component" value="Unassembled WGS sequence"/>
</dbReference>
<dbReference type="EMBL" id="BMYK01000023">
    <property type="protein sequence ID" value="GHC96984.1"/>
    <property type="molecule type" value="Genomic_DNA"/>
</dbReference>
<keyword evidence="3" id="KW-1185">Reference proteome</keyword>
<dbReference type="Gene3D" id="3.10.20.30">
    <property type="match status" value="1"/>
</dbReference>
<reference evidence="3" key="1">
    <citation type="journal article" date="2019" name="Int. J. Syst. Evol. Microbiol.">
        <title>The Global Catalogue of Microorganisms (GCM) 10K type strain sequencing project: providing services to taxonomists for standard genome sequencing and annotation.</title>
        <authorList>
            <consortium name="The Broad Institute Genomics Platform"/>
            <consortium name="The Broad Institute Genome Sequencing Center for Infectious Disease"/>
            <person name="Wu L."/>
            <person name="Ma J."/>
        </authorList>
    </citation>
    <scope>NUCLEOTIDE SEQUENCE [LARGE SCALE GENOMIC DNA]</scope>
    <source>
        <strain evidence="3">KCTC 23314</strain>
    </source>
</reference>
<sequence length="201" mass="21735">MTTHVILTSKPGQFRTEVGPGLRPVEAYDYVFCGRVRAQFVIAVLEEATRVRVVDETEPPTVNMVPSKFLERFGDLAAARAELQGLCSFGTMDTQLRPRALVPATKAAGTVQITFVPTAGKVVSAPQNSNLLRVSLREKGGIPFKCGGGLCGTCKCRIEEGLAHTDAVKPKERKHLTEAQLAAGYRMACQTFVLGDIAVSW</sequence>
<dbReference type="PROSITE" id="PS00197">
    <property type="entry name" value="2FE2S_FER_1"/>
    <property type="match status" value="1"/>
</dbReference>
<dbReference type="PROSITE" id="PS51085">
    <property type="entry name" value="2FE2S_FER_2"/>
    <property type="match status" value="1"/>
</dbReference>
<dbReference type="InterPro" id="IPR036010">
    <property type="entry name" value="2Fe-2S_ferredoxin-like_sf"/>
</dbReference>
<gene>
    <name evidence="2" type="ORF">GCM10007320_51370</name>
</gene>
<accession>A0ABQ3GAB8</accession>
<feature type="domain" description="2Fe-2S ferredoxin-type" evidence="1">
    <location>
        <begin position="111"/>
        <end position="201"/>
    </location>
</feature>
<organism evidence="2 3">
    <name type="scientific">Pseudorhodoferax aquiterrae</name>
    <dbReference type="NCBI Taxonomy" id="747304"/>
    <lineage>
        <taxon>Bacteria</taxon>
        <taxon>Pseudomonadati</taxon>
        <taxon>Pseudomonadota</taxon>
        <taxon>Betaproteobacteria</taxon>
        <taxon>Burkholderiales</taxon>
        <taxon>Comamonadaceae</taxon>
    </lineage>
</organism>
<evidence type="ECO:0000313" key="3">
    <source>
        <dbReference type="Proteomes" id="UP000626210"/>
    </source>
</evidence>
<dbReference type="CDD" id="cd00207">
    <property type="entry name" value="fer2"/>
    <property type="match status" value="1"/>
</dbReference>
<comment type="caution">
    <text evidence="2">The sequence shown here is derived from an EMBL/GenBank/DDBJ whole genome shotgun (WGS) entry which is preliminary data.</text>
</comment>
<evidence type="ECO:0000313" key="2">
    <source>
        <dbReference type="EMBL" id="GHC96984.1"/>
    </source>
</evidence>
<dbReference type="InterPro" id="IPR001041">
    <property type="entry name" value="2Fe-2S_ferredoxin-type"/>
</dbReference>
<dbReference type="SUPFAM" id="SSF54292">
    <property type="entry name" value="2Fe-2S ferredoxin-like"/>
    <property type="match status" value="1"/>
</dbReference>
<name>A0ABQ3GAB8_9BURK</name>